<feature type="binding site" evidence="7">
    <location>
        <position position="81"/>
    </location>
    <ligand>
        <name>Zn(2+)</name>
        <dbReference type="ChEBI" id="CHEBI:29105"/>
    </ligand>
</feature>
<dbReference type="GO" id="GO:1900376">
    <property type="term" value="P:regulation of secondary metabolite biosynthetic process"/>
    <property type="evidence" value="ECO:0007669"/>
    <property type="project" value="TreeGrafter"/>
</dbReference>
<comment type="cofactor">
    <cofactor evidence="7">
        <name>Zn(2+)</name>
        <dbReference type="ChEBI" id="CHEBI:29105"/>
    </cofactor>
    <text evidence="7">Binds 1 zinc ion per subunit.</text>
</comment>
<keyword evidence="5" id="KW-0238">DNA-binding</keyword>
<dbReference type="CDD" id="cd07153">
    <property type="entry name" value="Fur_like"/>
    <property type="match status" value="1"/>
</dbReference>
<dbReference type="Gene3D" id="1.10.10.10">
    <property type="entry name" value="Winged helix-like DNA-binding domain superfamily/Winged helix DNA-binding domain"/>
    <property type="match status" value="1"/>
</dbReference>
<keyword evidence="7" id="KW-0479">Metal-binding</keyword>
<feature type="binding site" evidence="7">
    <location>
        <position position="126"/>
    </location>
    <ligand>
        <name>Zn(2+)</name>
        <dbReference type="ChEBI" id="CHEBI:29105"/>
    </ligand>
</feature>
<dbReference type="GO" id="GO:0008270">
    <property type="term" value="F:zinc ion binding"/>
    <property type="evidence" value="ECO:0007669"/>
    <property type="project" value="TreeGrafter"/>
</dbReference>
<keyword evidence="10" id="KW-1185">Reference proteome</keyword>
<proteinExistence type="inferred from homology"/>
<evidence type="ECO:0000256" key="3">
    <source>
        <dbReference type="ARBA" id="ARBA00022833"/>
    </source>
</evidence>
<evidence type="ECO:0000256" key="7">
    <source>
        <dbReference type="PIRSR" id="PIRSR602481-1"/>
    </source>
</evidence>
<sequence>MTARNTKQRDLVAKLMQNNFSHPTADEIYENARLENPHISRGTVYRNLNFLAESGAIQKIVVPNGADHFDSTLETHYHFNCSVCGKMFDVPRNVTLEIHNAVEEMQKQGFSIEGHNLIFTGICPECRKNGQN</sequence>
<dbReference type="InterPro" id="IPR043135">
    <property type="entry name" value="Fur_C"/>
</dbReference>
<reference evidence="9 10" key="1">
    <citation type="submission" date="2017-02" db="EMBL/GenBank/DDBJ databases">
        <authorList>
            <person name="Peterson S.W."/>
        </authorList>
    </citation>
    <scope>NUCLEOTIDE SEQUENCE [LARGE SCALE GENOMIC DNA]</scope>
    <source>
        <strain evidence="9 10">ATCC BAA-909</strain>
    </source>
</reference>
<evidence type="ECO:0000256" key="5">
    <source>
        <dbReference type="ARBA" id="ARBA00023125"/>
    </source>
</evidence>
<evidence type="ECO:0000313" key="9">
    <source>
        <dbReference type="EMBL" id="SJZ80761.1"/>
    </source>
</evidence>
<name>A0A1T4NN95_9SPIR</name>
<protein>
    <submittedName>
        <fullName evidence="9">Fur family transcriptional regulator, peroxide stress response regulator</fullName>
    </submittedName>
</protein>
<dbReference type="GO" id="GO:0000976">
    <property type="term" value="F:transcription cis-regulatory region binding"/>
    <property type="evidence" value="ECO:0007669"/>
    <property type="project" value="TreeGrafter"/>
</dbReference>
<dbReference type="Proteomes" id="UP000190395">
    <property type="component" value="Unassembled WGS sequence"/>
</dbReference>
<evidence type="ECO:0000256" key="1">
    <source>
        <dbReference type="ARBA" id="ARBA00007957"/>
    </source>
</evidence>
<dbReference type="PANTHER" id="PTHR33202:SF7">
    <property type="entry name" value="FERRIC UPTAKE REGULATION PROTEIN"/>
    <property type="match status" value="1"/>
</dbReference>
<keyword evidence="4" id="KW-0805">Transcription regulation</keyword>
<evidence type="ECO:0000256" key="4">
    <source>
        <dbReference type="ARBA" id="ARBA00023015"/>
    </source>
</evidence>
<evidence type="ECO:0000256" key="2">
    <source>
        <dbReference type="ARBA" id="ARBA00022491"/>
    </source>
</evidence>
<dbReference type="RefSeq" id="WP_078931029.1">
    <property type="nucleotide sequence ID" value="NZ_CAMCOW010000039.1"/>
</dbReference>
<dbReference type="Gene3D" id="3.30.1490.190">
    <property type="match status" value="1"/>
</dbReference>
<keyword evidence="6" id="KW-0804">Transcription</keyword>
<dbReference type="InterPro" id="IPR002481">
    <property type="entry name" value="FUR"/>
</dbReference>
<dbReference type="GO" id="GO:0003700">
    <property type="term" value="F:DNA-binding transcription factor activity"/>
    <property type="evidence" value="ECO:0007669"/>
    <property type="project" value="InterPro"/>
</dbReference>
<feature type="binding site" evidence="7">
    <location>
        <position position="84"/>
    </location>
    <ligand>
        <name>Zn(2+)</name>
        <dbReference type="ChEBI" id="CHEBI:29105"/>
    </ligand>
</feature>
<dbReference type="STRING" id="225004.SAMN02745152_01288"/>
<comment type="cofactor">
    <cofactor evidence="8">
        <name>Mn(2+)</name>
        <dbReference type="ChEBI" id="CHEBI:29035"/>
    </cofactor>
    <cofactor evidence="8">
        <name>Fe(2+)</name>
        <dbReference type="ChEBI" id="CHEBI:29033"/>
    </cofactor>
    <text evidence="8">Binds 1 Mn(2+) or Fe(2+) ion per subunit.</text>
</comment>
<keyword evidence="2" id="KW-0678">Repressor</keyword>
<dbReference type="AlphaFoldDB" id="A0A1T4NN95"/>
<dbReference type="OrthoDB" id="8659436at2"/>
<dbReference type="Pfam" id="PF01475">
    <property type="entry name" value="FUR"/>
    <property type="match status" value="1"/>
</dbReference>
<dbReference type="EMBL" id="FUXC01000006">
    <property type="protein sequence ID" value="SJZ80761.1"/>
    <property type="molecule type" value="Genomic_DNA"/>
</dbReference>
<accession>A0A1T4NN95</accession>
<keyword evidence="3 7" id="KW-0862">Zinc</keyword>
<evidence type="ECO:0000313" key="10">
    <source>
        <dbReference type="Proteomes" id="UP000190395"/>
    </source>
</evidence>
<evidence type="ECO:0000256" key="8">
    <source>
        <dbReference type="PIRSR" id="PIRSR602481-2"/>
    </source>
</evidence>
<dbReference type="GeneID" id="303367528"/>
<feature type="binding site" evidence="8">
    <location>
        <position position="115"/>
    </location>
    <ligand>
        <name>Fe cation</name>
        <dbReference type="ChEBI" id="CHEBI:24875"/>
    </ligand>
</feature>
<feature type="binding site" evidence="7">
    <location>
        <position position="123"/>
    </location>
    <ligand>
        <name>Zn(2+)</name>
        <dbReference type="ChEBI" id="CHEBI:29105"/>
    </ligand>
</feature>
<dbReference type="PANTHER" id="PTHR33202">
    <property type="entry name" value="ZINC UPTAKE REGULATION PROTEIN"/>
    <property type="match status" value="1"/>
</dbReference>
<dbReference type="InterPro" id="IPR036390">
    <property type="entry name" value="WH_DNA-bd_sf"/>
</dbReference>
<gene>
    <name evidence="9" type="ORF">SAMN02745152_01288</name>
</gene>
<comment type="similarity">
    <text evidence="1">Belongs to the Fur family.</text>
</comment>
<organism evidence="9 10">
    <name type="scientific">Treponema berlinense</name>
    <dbReference type="NCBI Taxonomy" id="225004"/>
    <lineage>
        <taxon>Bacteria</taxon>
        <taxon>Pseudomonadati</taxon>
        <taxon>Spirochaetota</taxon>
        <taxon>Spirochaetia</taxon>
        <taxon>Spirochaetales</taxon>
        <taxon>Treponemataceae</taxon>
        <taxon>Treponema</taxon>
    </lineage>
</organism>
<evidence type="ECO:0000256" key="6">
    <source>
        <dbReference type="ARBA" id="ARBA00023163"/>
    </source>
</evidence>
<keyword evidence="8" id="KW-0408">Iron</keyword>
<dbReference type="InterPro" id="IPR036388">
    <property type="entry name" value="WH-like_DNA-bd_sf"/>
</dbReference>
<dbReference type="SUPFAM" id="SSF46785">
    <property type="entry name" value="Winged helix' DNA-binding domain"/>
    <property type="match status" value="1"/>
</dbReference>
<dbReference type="GO" id="GO:0045892">
    <property type="term" value="P:negative regulation of DNA-templated transcription"/>
    <property type="evidence" value="ECO:0007669"/>
    <property type="project" value="TreeGrafter"/>
</dbReference>